<feature type="compositionally biased region" description="Low complexity" evidence="8">
    <location>
        <begin position="801"/>
        <end position="815"/>
    </location>
</feature>
<dbReference type="InterPro" id="IPR001699">
    <property type="entry name" value="TF_T-box"/>
</dbReference>
<feature type="region of interest" description="Disordered" evidence="8">
    <location>
        <begin position="2132"/>
        <end position="2158"/>
    </location>
</feature>
<dbReference type="RefSeq" id="XP_017555314.1">
    <property type="nucleotide sequence ID" value="XM_017699825.2"/>
</dbReference>
<keyword evidence="11" id="KW-1185">Reference proteome</keyword>
<feature type="compositionally biased region" description="Pro residues" evidence="8">
    <location>
        <begin position="816"/>
        <end position="827"/>
    </location>
</feature>
<dbReference type="GO" id="GO:0030513">
    <property type="term" value="P:positive regulation of BMP signaling pathway"/>
    <property type="evidence" value="ECO:0007669"/>
    <property type="project" value="Ensembl"/>
</dbReference>
<dbReference type="SMART" id="SM00425">
    <property type="entry name" value="TBOX"/>
    <property type="match status" value="1"/>
</dbReference>
<feature type="compositionally biased region" description="Pro residues" evidence="8">
    <location>
        <begin position="648"/>
        <end position="668"/>
    </location>
</feature>
<dbReference type="GO" id="GO:0000981">
    <property type="term" value="F:DNA-binding transcription factor activity, RNA polymerase II-specific"/>
    <property type="evidence" value="ECO:0007669"/>
    <property type="project" value="TreeGrafter"/>
</dbReference>
<feature type="region of interest" description="Disordered" evidence="8">
    <location>
        <begin position="1521"/>
        <end position="1554"/>
    </location>
</feature>
<dbReference type="Pfam" id="PF00907">
    <property type="entry name" value="T-box"/>
    <property type="match status" value="1"/>
</dbReference>
<organism evidence="10 11">
    <name type="scientific">Pygocentrus nattereri</name>
    <name type="common">Red-bellied piranha</name>
    <dbReference type="NCBI Taxonomy" id="42514"/>
    <lineage>
        <taxon>Eukaryota</taxon>
        <taxon>Metazoa</taxon>
        <taxon>Chordata</taxon>
        <taxon>Craniata</taxon>
        <taxon>Vertebrata</taxon>
        <taxon>Euteleostomi</taxon>
        <taxon>Actinopterygii</taxon>
        <taxon>Neopterygii</taxon>
        <taxon>Teleostei</taxon>
        <taxon>Ostariophysi</taxon>
        <taxon>Characiformes</taxon>
        <taxon>Characoidei</taxon>
        <taxon>Pygocentrus</taxon>
    </lineage>
</organism>
<feature type="compositionally biased region" description="Polar residues" evidence="8">
    <location>
        <begin position="508"/>
        <end position="520"/>
    </location>
</feature>
<dbReference type="GO" id="GO:0030509">
    <property type="term" value="P:BMP signaling pathway"/>
    <property type="evidence" value="ECO:0007669"/>
    <property type="project" value="Ensembl"/>
</dbReference>
<dbReference type="CDD" id="cd19682">
    <property type="entry name" value="bHLHzip_MGA_like"/>
    <property type="match status" value="1"/>
</dbReference>
<dbReference type="OMA" id="FQRKATH"/>
<evidence type="ECO:0000256" key="4">
    <source>
        <dbReference type="ARBA" id="ARBA00023163"/>
    </source>
</evidence>
<evidence type="ECO:0000256" key="7">
    <source>
        <dbReference type="SAM" id="Coils"/>
    </source>
</evidence>
<dbReference type="GO" id="GO:0048854">
    <property type="term" value="P:brain morphogenesis"/>
    <property type="evidence" value="ECO:0007669"/>
    <property type="project" value="Ensembl"/>
</dbReference>
<dbReference type="GO" id="GO:0000785">
    <property type="term" value="C:chromatin"/>
    <property type="evidence" value="ECO:0007669"/>
    <property type="project" value="TreeGrafter"/>
</dbReference>
<dbReference type="FunFam" id="2.60.40.820:FF:000009">
    <property type="entry name" value="MAX gene-associated protein isoform X1"/>
    <property type="match status" value="1"/>
</dbReference>
<feature type="region of interest" description="Disordered" evidence="8">
    <location>
        <begin position="2656"/>
        <end position="2683"/>
    </location>
</feature>
<evidence type="ECO:0000256" key="3">
    <source>
        <dbReference type="ARBA" id="ARBA00023125"/>
    </source>
</evidence>
<proteinExistence type="predicted"/>
<dbReference type="GO" id="GO:0001708">
    <property type="term" value="P:cell fate specification"/>
    <property type="evidence" value="ECO:0007669"/>
    <property type="project" value="TreeGrafter"/>
</dbReference>
<dbReference type="InterPro" id="IPR036638">
    <property type="entry name" value="HLH_DNA-bd_sf"/>
</dbReference>
<feature type="compositionally biased region" description="Polar residues" evidence="8">
    <location>
        <begin position="564"/>
        <end position="573"/>
    </location>
</feature>
<dbReference type="Gene3D" id="2.60.40.820">
    <property type="entry name" value="Transcription factor, T-box"/>
    <property type="match status" value="1"/>
</dbReference>
<dbReference type="PANTHER" id="PTHR11267">
    <property type="entry name" value="T-BOX PROTEIN-RELATED"/>
    <property type="match status" value="1"/>
</dbReference>
<keyword evidence="5 6" id="KW-0539">Nucleus</keyword>
<feature type="compositionally biased region" description="Polar residues" evidence="8">
    <location>
        <begin position="2516"/>
        <end position="2526"/>
    </location>
</feature>
<feature type="compositionally biased region" description="Low complexity" evidence="8">
    <location>
        <begin position="1208"/>
        <end position="1228"/>
    </location>
</feature>
<feature type="region of interest" description="Disordered" evidence="8">
    <location>
        <begin position="2811"/>
        <end position="2913"/>
    </location>
</feature>
<feature type="region of interest" description="Disordered" evidence="8">
    <location>
        <begin position="2736"/>
        <end position="2772"/>
    </location>
</feature>
<dbReference type="PROSITE" id="PS01264">
    <property type="entry name" value="TBOX_2"/>
    <property type="match status" value="1"/>
</dbReference>
<protein>
    <submittedName>
        <fullName evidence="10">MAX dimerization protein MGA a</fullName>
    </submittedName>
</protein>
<feature type="compositionally biased region" description="Polar residues" evidence="8">
    <location>
        <begin position="2485"/>
        <end position="2499"/>
    </location>
</feature>
<dbReference type="Proteomes" id="UP001501920">
    <property type="component" value="Chromosome 10"/>
</dbReference>
<dbReference type="GO" id="GO:0001889">
    <property type="term" value="P:liver development"/>
    <property type="evidence" value="ECO:0007669"/>
    <property type="project" value="Ensembl"/>
</dbReference>
<dbReference type="SUPFAM" id="SSF47459">
    <property type="entry name" value="HLH, helix-loop-helix DNA-binding domain"/>
    <property type="match status" value="1"/>
</dbReference>
<sequence>MAITEKQAIMVIHQEGMTTSVPQASSTRSLFVVLKPLHPGGGGQDEGALLANKEASPLRTSTVGFQKLSTMSLSAMTGANSSNQLWNLPAESTCKGITVTLDNNNMWNEFYRCQTEMILTKQGRRMFPCCRFRISGLEPFQRYTLVMDMHPVDNHRYKWSDRRWETNGKGDPHILSSFVHPESPATGLDWMQNPVSFYKLKLTNNPSDQEGHIVINSMHRYLPRLHIIPADKATDVVQLNGPDVITFSFPQTEFFAVTAYQNLCITQLKIDYNPFAKGFRDDATNSRSCKPKSGLSTEMVEGEVKPSRETTTLNNLKTLFAKRNAAEKVLKGQSLPSPNNENLKAVNGDAPIKAELEKTSSKKRPWPEGLSELIKGAHVKVKRISLEKVHDGNNQQMTSSSCTLPAGKQKKDAVSKDCKRENLENVSVTTVNKEEMETEKKPRKECGTVDVKNIVEAEGPKIANTMSISIATNSSTIKNTNMQMNSSSTVISDTSINERVDTALSETATKTYGRDTSQSLVKPPDCRGEVKKKRADPVPLPLLALFLQQLKSKTRPTRPKSKCETSSSPSHTAKSCKISVAEHVPPTESFSPSLTTQSNGQPVASVMSETVTSSILTCTVSNTTVFPCLSLLPTTSSSTSLITSPTLPDMPSPLKPSPPLVEPAPDPDPTLAEHKAASTLDSETNIVATPTAVAVSETMLVSKQDAPVTLSAVSENTVPNSFLSVTTPDNNVSNADAPSAISFSFPTKMFPVTISDNPKDELVCGNVATTEPDLDSSTDPCTEFVPEAPYQSPLSDDDDIPFSPSSPLSTEFSLPSPTPSSPDPFPPGLFSDRPIPPRKSLDPFPSGLLFDRPRPLVDSYDPLPRSIFCTKPTCTGDSEPITENVSSEVTCSLAPDPCISKETDQSLQESTTKKTKVKPKKGGKLKLTEDAEVTEGPIPVPLQPNLEDVDGQLFVSFMSKKALQIHLGDEAKEETSQKPTENINDEDPQNTLRIEERIDALEKDLLRDLKMMKHRQVIHPVLQAVGLKLNLLDLTLAIDLQYLGVCLPIPPPVLLPGESSGSSTSSQVQFVSRTGKTTDFTKIKGWRDKFTTSSSSALPGVGTSSDAGQKNLSAFCSDMLDEYLESEGKLIDERAASFSQAAVTPVAYQLPTKSTSYVRTLDSVLKKQAPPSTATTLKPSLASRKSTLSCKSKEIVKLGENGSKKSKSAAAKTASSADKPSAKSGASKPVYSEPSAYCSLSPSKKSVKIKTRKVSKTLQASLLPDGKPVMNSMSVATVGQDCTSSTPGGRITGLSKTLVKLLDLEDSAVWEGKRRTCITEERAAIALSSLVTAEGTVKSSPSTIIRRRAPPCLNDFCRLGCVCTSLAQERRQHHCGKPQCMLGCDCLRRKVVLLKHFKDEDLKKELLAQGQPDEDEIEVSKKKKRRKAYILSGPESAPEPATRVKSLWDQKNEADTECLFIPTPARPPRPPLLSPELQQDLENFLHPLPNKVMNDVGLRLTKGSTQSCARVRPFCRKNQCHAEQKSKKQGDPHLGPEDSLEDMEEGELRPPVLSGPTKRLEIVSKCKWATAGSRNVVLRVVCERMAQDRLNHPFWVGKYQIQPISTTVQETDEGSTITYKVSISQPKPVKNDQKKEENEKIKQLEAQLIKTIGKSEVKGLPLLSQVTPAGLLKAEKKPPGSSGQITVNGKPYPQAKLELGQMGALHPANRLAAYITGRVCLDNQNAAKAETTATISKTTPTATITTAVTTTASVTGTRSSAVISVKPLVTKPPVGTVFTQVVINHMNSQQQKLPSTSAPQLLSTIKNLINPPSSLMTGVSGVSVVSNTPKASMASWAPAASGPTDGPVHVVKAVPVSGTAAPVKKTYVFSSTGQRGSVPGGGVRLMQPVTSARPSVPGQRMVFQMLKTANGGTVYRNPSGQLVQLVPLSQFRALNPNFLIPKQTTIVRFPPPTASKSQNASSVSTPTTSTAPLLQAQNLTPVHSTATFSTTTTVTSSVTVKSAVSFSDLKSMSSQPGTVNIVPGILSKTAKDMIKTPDVIKDSKHVSITENSSASTTQSTLNIAPAKGGVVLITAPSSLSSQIQDLKKSDSNVKVSCVPTEGSDQDVQSSSCSKKPSDSVVLEDHCYTFETKGTSTSCERPEDPTDASNPENASASNMLPKELLEFGPVEEDEESDVADEALAFDLGDEGGLDMEEVEIGSDCTELTEDSDMYNGFSDPSDQEDLYIDTDSEEGRKSEHKQDGVNIEMQDLRGKDDDELVDIETFEEKDEKNPGPLLLKLESSQQKLRAEEESENEFLHKKKKQEMERRCTLRQCFHKMRMTLNLDGKASKMAILTLAQEEICALSKQRDQLVNVQKRLKKKRAYYLQLASQISGKAEESISQKLDEIIAKQKSLENQDKTKDMNLHLTPTAPSSVDWDLITKQKKLESKDKVKNTLHTHAELSPNSKPVDLSISKQKGLGHKAIGNFSSKKKILDSLEKETQAGKPSSCKTLSTSQPTLHLEKPTPLSRERTRPNILSRSKSQALPESPVQEQAFVPQVIPLVEAVVPCNQIITISNPLQPIGITSLGERQSATPGVAAVSISVPTISHPIRVENPVASSPLKINCPVKTVNLPKISSVVSLVPPEKLLITPPVVLQKTDVPPVVQTQAVCSPVHVDAQQNPPTTSSNRVPSAGEGKGLDKQSLEVVLKQDDKVKGAVDVTKSSKEEEKAAANNEMEVENLMSLLDELVYLDQQLNNEPSQPPGGAESLTEAGSVETGLPTQEAGVDRDDERSLSPLFLRLDEDLIASTTTKDEMDDIPPKVDDLVKVIFGSDSPPNSSESEVVAGANDDGASVPGSTVKNDAPSPPPLMQMKAGGGPAANSLKEQASVSWRPMPRLAPLGLKTQEAGQPKSATPHVLKPSSKPPSLHNSHT</sequence>
<feature type="region of interest" description="Disordered" evidence="8">
    <location>
        <begin position="902"/>
        <end position="923"/>
    </location>
</feature>
<feature type="region of interest" description="Disordered" evidence="8">
    <location>
        <begin position="551"/>
        <end position="576"/>
    </location>
</feature>
<feature type="region of interest" description="Disordered" evidence="8">
    <location>
        <begin position="1201"/>
        <end position="1236"/>
    </location>
</feature>
<dbReference type="InterPro" id="IPR036960">
    <property type="entry name" value="T-box_sf"/>
</dbReference>
<feature type="coiled-coil region" evidence="7">
    <location>
        <begin position="1627"/>
        <end position="1654"/>
    </location>
</feature>
<feature type="compositionally biased region" description="Polar residues" evidence="8">
    <location>
        <begin position="2659"/>
        <end position="2671"/>
    </location>
</feature>
<dbReference type="PANTHER" id="PTHR11267:SF32">
    <property type="entry name" value="MAX GENE-ASSOCIATED PROTEIN"/>
    <property type="match status" value="1"/>
</dbReference>
<evidence type="ECO:0000256" key="6">
    <source>
        <dbReference type="PROSITE-ProRule" id="PRU00201"/>
    </source>
</evidence>
<reference evidence="10 11" key="1">
    <citation type="submission" date="2020-10" db="EMBL/GenBank/DDBJ databases">
        <title>Pygocentrus nattereri (red-bellied piranha) genome, fPygNat1, primary haplotype.</title>
        <authorList>
            <person name="Myers G."/>
            <person name="Meyer A."/>
            <person name="Karagic N."/>
            <person name="Pippel M."/>
            <person name="Winkler S."/>
            <person name="Tracey A."/>
            <person name="Wood J."/>
            <person name="Formenti G."/>
            <person name="Howe K."/>
            <person name="Fedrigo O."/>
            <person name="Jarvis E.D."/>
        </authorList>
    </citation>
    <scope>NUCLEOTIDE SEQUENCE [LARGE SCALE GENOMIC DNA]</scope>
</reference>
<keyword evidence="3 6" id="KW-0238">DNA-binding</keyword>
<dbReference type="RefSeq" id="XP_017555313.1">
    <property type="nucleotide sequence ID" value="XM_017699824.2"/>
</dbReference>
<comment type="subcellular location">
    <subcellularLocation>
        <location evidence="1 6">Nucleus</location>
    </subcellularLocation>
</comment>
<dbReference type="GeneID" id="108428665"/>
<feature type="region of interest" description="Disordered" evidence="8">
    <location>
        <begin position="2480"/>
        <end position="2526"/>
    </location>
</feature>
<evidence type="ECO:0000313" key="11">
    <source>
        <dbReference type="Proteomes" id="UP001501920"/>
    </source>
</evidence>
<reference evidence="10" key="2">
    <citation type="submission" date="2025-08" db="UniProtKB">
        <authorList>
            <consortium name="Ensembl"/>
        </authorList>
    </citation>
    <scope>IDENTIFICATION</scope>
</reference>
<keyword evidence="7" id="KW-0175">Coiled coil</keyword>
<dbReference type="GO" id="GO:0000978">
    <property type="term" value="F:RNA polymerase II cis-regulatory region sequence-specific DNA binding"/>
    <property type="evidence" value="ECO:0007669"/>
    <property type="project" value="InterPro"/>
</dbReference>
<dbReference type="GO" id="GO:0031016">
    <property type="term" value="P:pancreas development"/>
    <property type="evidence" value="ECO:0007669"/>
    <property type="project" value="Ensembl"/>
</dbReference>
<evidence type="ECO:0000256" key="5">
    <source>
        <dbReference type="ARBA" id="ARBA00023242"/>
    </source>
</evidence>
<dbReference type="GO" id="GO:0048565">
    <property type="term" value="P:digestive tract development"/>
    <property type="evidence" value="ECO:0007669"/>
    <property type="project" value="Ensembl"/>
</dbReference>
<accession>A0A3B4BT78</accession>
<evidence type="ECO:0000256" key="8">
    <source>
        <dbReference type="SAM" id="MobiDB-lite"/>
    </source>
</evidence>
<dbReference type="InterPro" id="IPR018186">
    <property type="entry name" value="TF_T-box_CS"/>
</dbReference>
<dbReference type="InterPro" id="IPR032060">
    <property type="entry name" value="MGA_dom"/>
</dbReference>
<dbReference type="GO" id="GO:0005634">
    <property type="term" value="C:nucleus"/>
    <property type="evidence" value="ECO:0007669"/>
    <property type="project" value="UniProtKB-SubCell"/>
</dbReference>
<feature type="compositionally biased region" description="Polar residues" evidence="8">
    <location>
        <begin position="2146"/>
        <end position="2157"/>
    </location>
</feature>
<dbReference type="GO" id="GO:0060395">
    <property type="term" value="P:SMAD protein signal transduction"/>
    <property type="evidence" value="ECO:0007669"/>
    <property type="project" value="Ensembl"/>
</dbReference>
<dbReference type="GO" id="GO:0048264">
    <property type="term" value="P:determination of ventral identity"/>
    <property type="evidence" value="ECO:0007669"/>
    <property type="project" value="Ensembl"/>
</dbReference>
<name>A0A3B4BT78_PYGNA</name>
<keyword evidence="4" id="KW-0804">Transcription</keyword>
<evidence type="ECO:0000256" key="2">
    <source>
        <dbReference type="ARBA" id="ARBA00023015"/>
    </source>
</evidence>
<keyword evidence="2" id="KW-0805">Transcription regulation</keyword>
<dbReference type="GO" id="GO:0001947">
    <property type="term" value="P:heart looping"/>
    <property type="evidence" value="ECO:0007669"/>
    <property type="project" value="Ensembl"/>
</dbReference>
<evidence type="ECO:0000256" key="1">
    <source>
        <dbReference type="ARBA" id="ARBA00004123"/>
    </source>
</evidence>
<dbReference type="PRINTS" id="PR00937">
    <property type="entry name" value="TBOX"/>
</dbReference>
<dbReference type="RefSeq" id="XP_017555312.1">
    <property type="nucleotide sequence ID" value="XM_017699823.2"/>
</dbReference>
<dbReference type="GO" id="GO:0045893">
    <property type="term" value="P:positive regulation of DNA-templated transcription"/>
    <property type="evidence" value="ECO:0007669"/>
    <property type="project" value="InterPro"/>
</dbReference>
<dbReference type="GO" id="GO:0071141">
    <property type="term" value="C:SMAD protein complex"/>
    <property type="evidence" value="ECO:0007669"/>
    <property type="project" value="Ensembl"/>
</dbReference>
<dbReference type="InterPro" id="IPR046360">
    <property type="entry name" value="T-box_DNA-bd"/>
</dbReference>
<dbReference type="Pfam" id="PF16059">
    <property type="entry name" value="MGA_dom"/>
    <property type="match status" value="1"/>
</dbReference>
<dbReference type="STRING" id="42514.ENSPNAP00000001746"/>
<dbReference type="PROSITE" id="PS50252">
    <property type="entry name" value="TBOX_3"/>
    <property type="match status" value="1"/>
</dbReference>
<dbReference type="Ensembl" id="ENSPNAT00000011651.2">
    <property type="protein sequence ID" value="ENSPNAP00000001746.2"/>
    <property type="gene ID" value="ENSPNAG00000000905.2"/>
</dbReference>
<feature type="region of interest" description="Disordered" evidence="8">
    <location>
        <begin position="969"/>
        <end position="989"/>
    </location>
</feature>
<feature type="compositionally biased region" description="Basic and acidic residues" evidence="8">
    <location>
        <begin position="2501"/>
        <end position="2514"/>
    </location>
</feature>
<feature type="region of interest" description="Disordered" evidence="8">
    <location>
        <begin position="769"/>
        <end position="847"/>
    </location>
</feature>
<dbReference type="CDD" id="cd20195">
    <property type="entry name" value="T-box_MGA-like"/>
    <property type="match status" value="1"/>
</dbReference>
<evidence type="ECO:0000259" key="9">
    <source>
        <dbReference type="PROSITE" id="PS50252"/>
    </source>
</evidence>
<evidence type="ECO:0000313" key="10">
    <source>
        <dbReference type="Ensembl" id="ENSPNAP00000001746.2"/>
    </source>
</evidence>
<feature type="region of interest" description="Disordered" evidence="8">
    <location>
        <begin position="508"/>
        <end position="534"/>
    </location>
</feature>
<reference evidence="10" key="3">
    <citation type="submission" date="2025-09" db="UniProtKB">
        <authorList>
            <consortium name="Ensembl"/>
        </authorList>
    </citation>
    <scope>IDENTIFICATION</scope>
</reference>
<dbReference type="CTD" id="569620"/>
<dbReference type="GO" id="GO:0046983">
    <property type="term" value="F:protein dimerization activity"/>
    <property type="evidence" value="ECO:0007669"/>
    <property type="project" value="InterPro"/>
</dbReference>
<dbReference type="InterPro" id="IPR008967">
    <property type="entry name" value="p53-like_TF_DNA-bd_sf"/>
</dbReference>
<dbReference type="GeneTree" id="ENSGT00940000156269"/>
<feature type="region of interest" description="Disordered" evidence="8">
    <location>
        <begin position="2097"/>
        <end position="2117"/>
    </location>
</feature>
<dbReference type="SUPFAM" id="SSF49417">
    <property type="entry name" value="p53-like transcription factors"/>
    <property type="match status" value="1"/>
</dbReference>
<feature type="compositionally biased region" description="Basic and acidic residues" evidence="8">
    <location>
        <begin position="1521"/>
        <end position="1536"/>
    </location>
</feature>
<comment type="caution">
    <text evidence="6">Lacks conserved residue(s) required for the propagation of feature annotation.</text>
</comment>
<feature type="domain" description="T-box" evidence="9">
    <location>
        <begin position="101"/>
        <end position="281"/>
    </location>
</feature>
<feature type="region of interest" description="Disordered" evidence="8">
    <location>
        <begin position="639"/>
        <end position="672"/>
    </location>
</feature>
<feature type="compositionally biased region" description="Basic residues" evidence="8">
    <location>
        <begin position="913"/>
        <end position="923"/>
    </location>
</feature>